<dbReference type="Proteomes" id="UP000755104">
    <property type="component" value="Unassembled WGS sequence"/>
</dbReference>
<evidence type="ECO:0000313" key="4">
    <source>
        <dbReference type="Proteomes" id="UP000755104"/>
    </source>
</evidence>
<organism evidence="3 4">
    <name type="scientific">Qipengyuania qiaonensis</name>
    <dbReference type="NCBI Taxonomy" id="2867240"/>
    <lineage>
        <taxon>Bacteria</taxon>
        <taxon>Pseudomonadati</taxon>
        <taxon>Pseudomonadota</taxon>
        <taxon>Alphaproteobacteria</taxon>
        <taxon>Sphingomonadales</taxon>
        <taxon>Erythrobacteraceae</taxon>
        <taxon>Qipengyuania</taxon>
    </lineage>
</organism>
<accession>A0ABS7JAI0</accession>
<reference evidence="3 4" key="1">
    <citation type="submission" date="2021-08" db="EMBL/GenBank/DDBJ databases">
        <title>Comparative Genomics Analysis of the Genus Qipengyuania Reveals Extensive Genetic Diversity and Metabolic Versatility, Including the Description of Fifteen Novel Species.</title>
        <authorList>
            <person name="Liu Y."/>
        </authorList>
    </citation>
    <scope>NUCLEOTIDE SEQUENCE [LARGE SCALE GENOMIC DNA]</scope>
    <source>
        <strain evidence="3 4">6D47A</strain>
    </source>
</reference>
<comment type="similarity">
    <text evidence="1">Belongs to the virb1 family.</text>
</comment>
<gene>
    <name evidence="3" type="ORF">K3174_10535</name>
</gene>
<dbReference type="Pfam" id="PF01464">
    <property type="entry name" value="SLT"/>
    <property type="match status" value="1"/>
</dbReference>
<protein>
    <submittedName>
        <fullName evidence="3">Transglycosylase SLT domain-containing protein</fullName>
    </submittedName>
</protein>
<evidence type="ECO:0000313" key="3">
    <source>
        <dbReference type="EMBL" id="MBX7482970.1"/>
    </source>
</evidence>
<evidence type="ECO:0000259" key="2">
    <source>
        <dbReference type="Pfam" id="PF01464"/>
    </source>
</evidence>
<dbReference type="EMBL" id="JAIGNO010000006">
    <property type="protein sequence ID" value="MBX7482970.1"/>
    <property type="molecule type" value="Genomic_DNA"/>
</dbReference>
<sequence>MYDAVEAKLEKELGLPSGGIAAIRTHGERSNADQVSPVGARTVYQIMPNTRRLFLNKYGVDAYKSPEDAARVAALHLKESMDRNGGDWAAAVGEYHGGPDRRKWGRVNSAYRNRVLGGNAMSSEGGAAPTAAIAPRVPTVAEMLGSTPEDLFADTEDSLREAKRAPRPKLPSVSDLVTAQLAEGMQGTTVDLTPNTTDQQTGERLEAEQAKLDSYGHWDRFKAGFMENTILGEVIDSLDRETFDDDPEFNQFYLKNWQQIEGFAQSASEVSQIREAKSADHLAQIQREIEQTREREQIISAASSPTLLAIGTGILDPGGWAAGLGVGKAAQLAGVGSRALVASGRPVASMASGALEGAVGNVAVTAGMDAAGSHMTGEDYALSGLSGLFIGFGLTGATNRLARNDIAQQQVDQAIKARKQYRDAAEASVREQLGDTASPETVQEAVTAKIRTDYMEVLDYALADVPEHQRIMLADELLMERPDIAEQVKAAGDTEGVSNAVERLMVEETVARSQRIADANPVDRESLKTILAKVGQEATSTRLLLSESPVARAVAISLLENPQGAAGRHRSAALTAFMRERVYNEQFSGFDNLHTQFRRRNGIGAVKDFWDGRSRNEFNRRVFQEIERRGGSPKGTRFDENPYVVEAADAFEAGMEKMRLEQQKAGTIGNARLGDNSVGYVPHRLDPRKVASLNAKQMQSVRNVLSAQFQRIEGFNATFSDQLAVRYLERGIDAANGMYQVPFNLHSPEAGQIVRDALQAMDMDPGEIQKIMGQFSRGGAGHTKSRLKLDLMEDIGDGKQLMDLFVTDIPSLYRSYARRVAGEVSLAQYGVMGKKGLDILKKAMLASGATTQEVKAFDQIAAEFLNTPFGEANWRNMDNLRLATSASRLGGMAFTQLAEFGNAIPSLGVSAALRSVGNLPRMMKEVREIAAGHGTPNEVLKSLDQMGGGVGMDDYWMTRMFDVRDNEVELYNGSDLGLMTRAVRAGAHANMVMSGHRNILAAQTRLMSEEVLRKAVRFAKSGEADTVLDDMGISAALRGKLQKDMDRIATFDDKGNLTGLDLFKGNALKPEYVNELVQAVERGAAQIIQRTFTGETGHWAHDGFLKLLLQFRTFSVTSVEKQWGRNMRNHGAVKSFAYLMAAMSFALPIHLGRMQLKMMGMSDSKRGDYWEKNGSPLALTRATMNYASSAGLAGDIMDLGVGTATGWIEPLDDALGNTYGHRAGGDTRLFGGVAAPGAGLAQDIYSGTFGGDPDKLLRVLPGSNLPYVAPFVAALADLGDE</sequence>
<proteinExistence type="inferred from homology"/>
<dbReference type="RefSeq" id="WP_221558232.1">
    <property type="nucleotide sequence ID" value="NZ_JAIGNO010000006.1"/>
</dbReference>
<keyword evidence="4" id="KW-1185">Reference proteome</keyword>
<dbReference type="CDD" id="cd00254">
    <property type="entry name" value="LT-like"/>
    <property type="match status" value="1"/>
</dbReference>
<name>A0ABS7JAI0_9SPHN</name>
<dbReference type="InterPro" id="IPR023346">
    <property type="entry name" value="Lysozyme-like_dom_sf"/>
</dbReference>
<dbReference type="SUPFAM" id="SSF53955">
    <property type="entry name" value="Lysozyme-like"/>
    <property type="match status" value="1"/>
</dbReference>
<evidence type="ECO:0000256" key="1">
    <source>
        <dbReference type="ARBA" id="ARBA00009387"/>
    </source>
</evidence>
<dbReference type="Gene3D" id="1.10.530.10">
    <property type="match status" value="1"/>
</dbReference>
<dbReference type="InterPro" id="IPR008258">
    <property type="entry name" value="Transglycosylase_SLT_dom_1"/>
</dbReference>
<feature type="domain" description="Transglycosylase SLT" evidence="2">
    <location>
        <begin position="11"/>
        <end position="108"/>
    </location>
</feature>
<comment type="caution">
    <text evidence="3">The sequence shown here is derived from an EMBL/GenBank/DDBJ whole genome shotgun (WGS) entry which is preliminary data.</text>
</comment>